<feature type="domain" description="Butirosin biosynthesis protein H N-terminal" evidence="1">
    <location>
        <begin position="12"/>
        <end position="143"/>
    </location>
</feature>
<evidence type="ECO:0000259" key="1">
    <source>
        <dbReference type="Pfam" id="PF14399"/>
    </source>
</evidence>
<dbReference type="Pfam" id="PF14399">
    <property type="entry name" value="BtrH_N"/>
    <property type="match status" value="1"/>
</dbReference>
<evidence type="ECO:0000313" key="3">
    <source>
        <dbReference type="EMBL" id="VAW49501.1"/>
    </source>
</evidence>
<proteinExistence type="predicted"/>
<feature type="domain" description="DUF4872" evidence="2">
    <location>
        <begin position="155"/>
        <end position="325"/>
    </location>
</feature>
<gene>
    <name evidence="3" type="ORF">MNBD_GAMMA03-1915</name>
</gene>
<sequence>MTSQFVHQHTAHCETGVMSSMLRHHKLDVSEPMAFGLSSSIAFAYIPLIKLNGLPLIGYRMPPKSIIKGLQKNINLSMNFQTFRDPEKGMDALDELLDQGEIVGLQTSVFWLPYFPEDMRFHFNAHNLIVYGKDNNDYLISDPVFDTPVRCDRASLLKARFAKGALAPKGIMYYPKHVPEEIDFQKVIPKAIKSSTRIMNAPISFAGIKGILYLAKTLRKLPKNKKYTEKYIRAFIGHIVRMQEEIGTGGAGFRFIYASYLQESASLINSPALMEASSMMTEAGDIWREFALYSAKMSKKRSELDLDLLADLLIKCANEEAKVWQFLRKTC</sequence>
<accession>A0A3B0W2H6</accession>
<dbReference type="EMBL" id="UOFC01000287">
    <property type="protein sequence ID" value="VAW49501.1"/>
    <property type="molecule type" value="Genomic_DNA"/>
</dbReference>
<dbReference type="InterPro" id="IPR032369">
    <property type="entry name" value="DUF4872"/>
</dbReference>
<dbReference type="Pfam" id="PF16169">
    <property type="entry name" value="DUF4872"/>
    <property type="match status" value="1"/>
</dbReference>
<evidence type="ECO:0000259" key="2">
    <source>
        <dbReference type="Pfam" id="PF16169"/>
    </source>
</evidence>
<reference evidence="3" key="1">
    <citation type="submission" date="2018-06" db="EMBL/GenBank/DDBJ databases">
        <authorList>
            <person name="Zhirakovskaya E."/>
        </authorList>
    </citation>
    <scope>NUCLEOTIDE SEQUENCE</scope>
</reference>
<name>A0A3B0W2H6_9ZZZZ</name>
<evidence type="ECO:0008006" key="4">
    <source>
        <dbReference type="Google" id="ProtNLM"/>
    </source>
</evidence>
<dbReference type="AlphaFoldDB" id="A0A3B0W2H6"/>
<protein>
    <recommendedName>
        <fullName evidence="4">Peptidase</fullName>
    </recommendedName>
</protein>
<dbReference type="InterPro" id="IPR026935">
    <property type="entry name" value="BtrH_N"/>
</dbReference>
<organism evidence="3">
    <name type="scientific">hydrothermal vent metagenome</name>
    <dbReference type="NCBI Taxonomy" id="652676"/>
    <lineage>
        <taxon>unclassified sequences</taxon>
        <taxon>metagenomes</taxon>
        <taxon>ecological metagenomes</taxon>
    </lineage>
</organism>